<dbReference type="EMBL" id="JAYMYR010000009">
    <property type="protein sequence ID" value="KAK7342494.1"/>
    <property type="molecule type" value="Genomic_DNA"/>
</dbReference>
<accession>A0AAN9LUU6</accession>
<comment type="caution">
    <text evidence="1">The sequence shown here is derived from an EMBL/GenBank/DDBJ whole genome shotgun (WGS) entry which is preliminary data.</text>
</comment>
<proteinExistence type="predicted"/>
<reference evidence="1 2" key="1">
    <citation type="submission" date="2024-01" db="EMBL/GenBank/DDBJ databases">
        <title>The genomes of 5 underutilized Papilionoideae crops provide insights into root nodulation and disease resistanc.</title>
        <authorList>
            <person name="Jiang F."/>
        </authorList>
    </citation>
    <scope>NUCLEOTIDE SEQUENCE [LARGE SCALE GENOMIC DNA]</scope>
    <source>
        <strain evidence="1">JINMINGXINNONG_FW02</strain>
        <tissue evidence="1">Leaves</tissue>
    </source>
</reference>
<name>A0AAN9LUU6_PHACN</name>
<sequence>MVLFGGNFSLCLHHIEVGFEKLDNELCVCCSSFVVSFICCGCPQALNCDNSATVAGPKRPHLQLQSFRFLLPTHKAI</sequence>
<protein>
    <submittedName>
        <fullName evidence="1">Uncharacterized protein</fullName>
    </submittedName>
</protein>
<dbReference type="Proteomes" id="UP001374584">
    <property type="component" value="Unassembled WGS sequence"/>
</dbReference>
<evidence type="ECO:0000313" key="1">
    <source>
        <dbReference type="EMBL" id="KAK7342494.1"/>
    </source>
</evidence>
<keyword evidence="2" id="KW-1185">Reference proteome</keyword>
<organism evidence="1 2">
    <name type="scientific">Phaseolus coccineus</name>
    <name type="common">Scarlet runner bean</name>
    <name type="synonym">Phaseolus multiflorus</name>
    <dbReference type="NCBI Taxonomy" id="3886"/>
    <lineage>
        <taxon>Eukaryota</taxon>
        <taxon>Viridiplantae</taxon>
        <taxon>Streptophyta</taxon>
        <taxon>Embryophyta</taxon>
        <taxon>Tracheophyta</taxon>
        <taxon>Spermatophyta</taxon>
        <taxon>Magnoliopsida</taxon>
        <taxon>eudicotyledons</taxon>
        <taxon>Gunneridae</taxon>
        <taxon>Pentapetalae</taxon>
        <taxon>rosids</taxon>
        <taxon>fabids</taxon>
        <taxon>Fabales</taxon>
        <taxon>Fabaceae</taxon>
        <taxon>Papilionoideae</taxon>
        <taxon>50 kb inversion clade</taxon>
        <taxon>NPAAA clade</taxon>
        <taxon>indigoferoid/millettioid clade</taxon>
        <taxon>Phaseoleae</taxon>
        <taxon>Phaseolus</taxon>
    </lineage>
</organism>
<evidence type="ECO:0000313" key="2">
    <source>
        <dbReference type="Proteomes" id="UP001374584"/>
    </source>
</evidence>
<gene>
    <name evidence="1" type="ORF">VNO80_25449</name>
</gene>
<dbReference type="AlphaFoldDB" id="A0AAN9LUU6"/>